<dbReference type="RefSeq" id="WP_184536539.1">
    <property type="nucleotide sequence ID" value="NZ_JACHJW010000001.1"/>
</dbReference>
<feature type="region of interest" description="Disordered" evidence="1">
    <location>
        <begin position="33"/>
        <end position="162"/>
    </location>
</feature>
<evidence type="ECO:0000313" key="4">
    <source>
        <dbReference type="Proteomes" id="UP000578819"/>
    </source>
</evidence>
<feature type="compositionally biased region" description="Pro residues" evidence="1">
    <location>
        <begin position="109"/>
        <end position="135"/>
    </location>
</feature>
<evidence type="ECO:0000313" key="3">
    <source>
        <dbReference type="EMBL" id="MBB4960826.1"/>
    </source>
</evidence>
<feature type="transmembrane region" description="Helical" evidence="2">
    <location>
        <begin position="6"/>
        <end position="28"/>
    </location>
</feature>
<sequence>MDRQAAALFGGIVAVGLGPAVWLGGTLFRVDPAPRNPVPVMTELPTVAPTESRTTPGATPDPLPTEPTGPYRGGPDWYPSGGPTFVPDPVDPLPEPSESAAPSGSPSPGETPPPATPDPGTEPPSRPWPAVPWPADPWSDHPGPDRPGPGWRTQVDRLHPYM</sequence>
<protein>
    <submittedName>
        <fullName evidence="3">Uncharacterized protein</fullName>
    </submittedName>
</protein>
<evidence type="ECO:0000256" key="2">
    <source>
        <dbReference type="SAM" id="Phobius"/>
    </source>
</evidence>
<reference evidence="3 4" key="1">
    <citation type="submission" date="2020-08" db="EMBL/GenBank/DDBJ databases">
        <title>Sequencing the genomes of 1000 actinobacteria strains.</title>
        <authorList>
            <person name="Klenk H.-P."/>
        </authorList>
    </citation>
    <scope>NUCLEOTIDE SEQUENCE [LARGE SCALE GENOMIC DNA]</scope>
    <source>
        <strain evidence="3 4">DSM 45886</strain>
    </source>
</reference>
<name>A0A7W7WR01_9ACTN</name>
<organism evidence="3 4">
    <name type="scientific">Micromonospora polyrhachis</name>
    <dbReference type="NCBI Taxonomy" id="1282883"/>
    <lineage>
        <taxon>Bacteria</taxon>
        <taxon>Bacillati</taxon>
        <taxon>Actinomycetota</taxon>
        <taxon>Actinomycetes</taxon>
        <taxon>Micromonosporales</taxon>
        <taxon>Micromonosporaceae</taxon>
        <taxon>Micromonospora</taxon>
    </lineage>
</organism>
<keyword evidence="4" id="KW-1185">Reference proteome</keyword>
<dbReference type="Proteomes" id="UP000578819">
    <property type="component" value="Unassembled WGS sequence"/>
</dbReference>
<dbReference type="EMBL" id="JACHJW010000001">
    <property type="protein sequence ID" value="MBB4960826.1"/>
    <property type="molecule type" value="Genomic_DNA"/>
</dbReference>
<keyword evidence="2" id="KW-1133">Transmembrane helix</keyword>
<gene>
    <name evidence="3" type="ORF">FHR38_004559</name>
</gene>
<comment type="caution">
    <text evidence="3">The sequence shown here is derived from an EMBL/GenBank/DDBJ whole genome shotgun (WGS) entry which is preliminary data.</text>
</comment>
<keyword evidence="2" id="KW-0812">Transmembrane</keyword>
<feature type="compositionally biased region" description="Low complexity" evidence="1">
    <location>
        <begin position="96"/>
        <end position="108"/>
    </location>
</feature>
<keyword evidence="2" id="KW-0472">Membrane</keyword>
<accession>A0A7W7WR01</accession>
<evidence type="ECO:0000256" key="1">
    <source>
        <dbReference type="SAM" id="MobiDB-lite"/>
    </source>
</evidence>
<proteinExistence type="predicted"/>
<dbReference type="AlphaFoldDB" id="A0A7W7WR01"/>